<evidence type="ECO:0000313" key="4">
    <source>
        <dbReference type="Proteomes" id="UP001190700"/>
    </source>
</evidence>
<accession>A0AAE0G0G2</accession>
<dbReference type="AlphaFoldDB" id="A0AAE0G0G2"/>
<reference evidence="3 4" key="1">
    <citation type="journal article" date="2015" name="Genome Biol. Evol.">
        <title>Comparative Genomics of a Bacterivorous Green Alga Reveals Evolutionary Causalities and Consequences of Phago-Mixotrophic Mode of Nutrition.</title>
        <authorList>
            <person name="Burns J.A."/>
            <person name="Paasch A."/>
            <person name="Narechania A."/>
            <person name="Kim E."/>
        </authorList>
    </citation>
    <scope>NUCLEOTIDE SEQUENCE [LARGE SCALE GENOMIC DNA]</scope>
    <source>
        <strain evidence="3 4">PLY_AMNH</strain>
    </source>
</reference>
<feature type="transmembrane region" description="Helical" evidence="2">
    <location>
        <begin position="81"/>
        <end position="103"/>
    </location>
</feature>
<feature type="region of interest" description="Disordered" evidence="1">
    <location>
        <begin position="31"/>
        <end position="59"/>
    </location>
</feature>
<evidence type="ECO:0000256" key="2">
    <source>
        <dbReference type="SAM" id="Phobius"/>
    </source>
</evidence>
<feature type="compositionally biased region" description="Basic residues" evidence="1">
    <location>
        <begin position="42"/>
        <end position="53"/>
    </location>
</feature>
<organism evidence="3 4">
    <name type="scientific">Cymbomonas tetramitiformis</name>
    <dbReference type="NCBI Taxonomy" id="36881"/>
    <lineage>
        <taxon>Eukaryota</taxon>
        <taxon>Viridiplantae</taxon>
        <taxon>Chlorophyta</taxon>
        <taxon>Pyramimonadophyceae</taxon>
        <taxon>Pyramimonadales</taxon>
        <taxon>Pyramimonadaceae</taxon>
        <taxon>Cymbomonas</taxon>
    </lineage>
</organism>
<keyword evidence="2" id="KW-0812">Transmembrane</keyword>
<name>A0AAE0G0G2_9CHLO</name>
<keyword evidence="4" id="KW-1185">Reference proteome</keyword>
<proteinExistence type="predicted"/>
<dbReference type="EMBL" id="LGRX02011218">
    <property type="protein sequence ID" value="KAK3269127.1"/>
    <property type="molecule type" value="Genomic_DNA"/>
</dbReference>
<evidence type="ECO:0000313" key="3">
    <source>
        <dbReference type="EMBL" id="KAK3269127.1"/>
    </source>
</evidence>
<sequence>MYNERKVLRSPEPVFNAHGDGCRVIQTSPASYGRNQTVGSPTKRKTTKGLPRRPSKDKVLPYTSQEAREQRFKEILECSDCIIHTCQIMCFILVGMALTFIGLRIAAYTSDFGIDSSSFEKVSVAPSPFVYENHFAPPPRESLRVYPFGKISRKTAPEPSSLEVEDILQGLQGSSPPDLGKTPSLLAPFDTETKVHRLLVSGSWDTTGSTASSRSTSPLFSPRVSANFQAYSQMNVPLVFFSGVAFKCPKQWRGGAEVRCPVWALDQLPHVEEAALSAESCPSASGQDPGSLRRSNRVQLNKLALVEVVAEHLSLEDDTIVGWFDSEVDDAARQEGLAALASEAFPENAIALRSMQPGFQKSSSHGYFGSDLCSPPTVSSSVMIGRFSTFKRVAKEFDRMLQSPLCREDSSGSGTQICVREITQALSGRVCECFEDTSILTRMVDKFPDWFVDLSLIS</sequence>
<gene>
    <name evidence="3" type="ORF">CYMTET_22410</name>
</gene>
<dbReference type="Proteomes" id="UP001190700">
    <property type="component" value="Unassembled WGS sequence"/>
</dbReference>
<keyword evidence="2" id="KW-0472">Membrane</keyword>
<keyword evidence="2" id="KW-1133">Transmembrane helix</keyword>
<protein>
    <recommendedName>
        <fullName evidence="5">Transmembrane protein</fullName>
    </recommendedName>
</protein>
<evidence type="ECO:0000256" key="1">
    <source>
        <dbReference type="SAM" id="MobiDB-lite"/>
    </source>
</evidence>
<evidence type="ECO:0008006" key="5">
    <source>
        <dbReference type="Google" id="ProtNLM"/>
    </source>
</evidence>
<feature type="compositionally biased region" description="Polar residues" evidence="1">
    <location>
        <begin position="31"/>
        <end position="40"/>
    </location>
</feature>
<comment type="caution">
    <text evidence="3">The sequence shown here is derived from an EMBL/GenBank/DDBJ whole genome shotgun (WGS) entry which is preliminary data.</text>
</comment>